<dbReference type="GO" id="GO:0005615">
    <property type="term" value="C:extracellular space"/>
    <property type="evidence" value="ECO:0007669"/>
    <property type="project" value="TreeGrafter"/>
</dbReference>
<feature type="active site" evidence="7">
    <location>
        <position position="208"/>
    </location>
</feature>
<dbReference type="AlphaFoldDB" id="A0A6P6H9V9"/>
<dbReference type="CDD" id="cd04278">
    <property type="entry name" value="ZnMc_MMP"/>
    <property type="match status" value="1"/>
</dbReference>
<evidence type="ECO:0000313" key="13">
    <source>
        <dbReference type="RefSeq" id="XP_025772492.1"/>
    </source>
</evidence>
<keyword evidence="4" id="KW-0378">Hydrolase</keyword>
<feature type="region of interest" description="Disordered" evidence="10">
    <location>
        <begin position="318"/>
        <end position="345"/>
    </location>
</feature>
<dbReference type="RefSeq" id="XP_025772492.1">
    <property type="nucleotide sequence ID" value="XM_025916707.1"/>
</dbReference>
<feature type="binding site" evidence="8">
    <location>
        <position position="143"/>
    </location>
    <ligand>
        <name>Ca(2+)</name>
        <dbReference type="ChEBI" id="CHEBI:29108"/>
        <label>2</label>
    </ligand>
</feature>
<feature type="binding site" evidence="8">
    <location>
        <position position="182"/>
    </location>
    <ligand>
        <name>Zn(2+)</name>
        <dbReference type="ChEBI" id="CHEBI:29105"/>
        <label>1</label>
    </ligand>
</feature>
<dbReference type="GeneID" id="112853183"/>
<accession>A0A6P6H9V9</accession>
<organism evidence="12 13">
    <name type="scientific">Puma concolor</name>
    <name type="common">Mountain lion</name>
    <name type="synonym">Felis concolor</name>
    <dbReference type="NCBI Taxonomy" id="9696"/>
    <lineage>
        <taxon>Eukaryota</taxon>
        <taxon>Metazoa</taxon>
        <taxon>Chordata</taxon>
        <taxon>Craniata</taxon>
        <taxon>Vertebrata</taxon>
        <taxon>Euteleostomi</taxon>
        <taxon>Mammalia</taxon>
        <taxon>Eutheria</taxon>
        <taxon>Laurasiatheria</taxon>
        <taxon>Carnivora</taxon>
        <taxon>Feliformia</taxon>
        <taxon>Felidae</taxon>
        <taxon>Felinae</taxon>
        <taxon>Puma</taxon>
    </lineage>
</organism>
<evidence type="ECO:0000256" key="6">
    <source>
        <dbReference type="ARBA" id="ARBA00023145"/>
    </source>
</evidence>
<dbReference type="InterPro" id="IPR036375">
    <property type="entry name" value="Hemopexin-like_dom_sf"/>
</dbReference>
<feature type="binding site" evidence="8">
    <location>
        <position position="211"/>
    </location>
    <ligand>
        <name>Zn(2+)</name>
        <dbReference type="ChEBI" id="CHEBI:29105"/>
        <label>2</label>
        <note>catalytic</note>
    </ligand>
</feature>
<feature type="binding site" evidence="8">
    <location>
        <position position="225"/>
    </location>
    <ligand>
        <name>Zn(2+)</name>
        <dbReference type="ChEBI" id="CHEBI:29105"/>
        <label>2</label>
        <note>catalytic</note>
    </ligand>
</feature>
<feature type="binding site" evidence="8">
    <location>
        <position position="153"/>
    </location>
    <ligand>
        <name>Zn(2+)</name>
        <dbReference type="ChEBI" id="CHEBI:29105"/>
        <label>1</label>
    </ligand>
</feature>
<evidence type="ECO:0000256" key="8">
    <source>
        <dbReference type="PIRSR" id="PIRSR621190-2"/>
    </source>
</evidence>
<feature type="binding site" evidence="8">
    <location>
        <position position="217"/>
    </location>
    <ligand>
        <name>Zn(2+)</name>
        <dbReference type="ChEBI" id="CHEBI:29105"/>
        <label>2</label>
        <note>catalytic</note>
    </ligand>
</feature>
<dbReference type="GO" id="GO:0031012">
    <property type="term" value="C:extracellular matrix"/>
    <property type="evidence" value="ECO:0007669"/>
    <property type="project" value="InterPro"/>
</dbReference>
<protein>
    <submittedName>
        <fullName evidence="13">Matrix metalloproteinase-25</fullName>
    </submittedName>
</protein>
<dbReference type="InterPro" id="IPR033739">
    <property type="entry name" value="M10A_MMP"/>
</dbReference>
<keyword evidence="5 8" id="KW-0862">Zinc</keyword>
<dbReference type="SMART" id="SM00235">
    <property type="entry name" value="ZnMc"/>
    <property type="match status" value="1"/>
</dbReference>
<feature type="binding site" evidence="8">
    <location>
        <position position="207"/>
    </location>
    <ligand>
        <name>Zn(2+)</name>
        <dbReference type="ChEBI" id="CHEBI:29105"/>
        <label>2</label>
        <note>catalytic</note>
    </ligand>
</feature>
<dbReference type="InterPro" id="IPR021190">
    <property type="entry name" value="Pept_M10A"/>
</dbReference>
<evidence type="ECO:0000256" key="1">
    <source>
        <dbReference type="ARBA" id="ARBA00010370"/>
    </source>
</evidence>
<feature type="binding site" evidence="8">
    <location>
        <position position="185"/>
    </location>
    <ligand>
        <name>Ca(2+)</name>
        <dbReference type="ChEBI" id="CHEBI:29108"/>
        <label>1</label>
    </ligand>
</feature>
<keyword evidence="8" id="KW-0106">Calcium</keyword>
<evidence type="ECO:0000256" key="5">
    <source>
        <dbReference type="ARBA" id="ARBA00022833"/>
    </source>
</evidence>
<comment type="cofactor">
    <cofactor evidence="8">
        <name>Zn(2+)</name>
        <dbReference type="ChEBI" id="CHEBI:29105"/>
    </cofactor>
    <text evidence="8">Binds 2 Zn(2+) ions per subunit.</text>
</comment>
<feature type="binding site" evidence="8">
    <location>
        <position position="155"/>
    </location>
    <ligand>
        <name>Zn(2+)</name>
        <dbReference type="ChEBI" id="CHEBI:29105"/>
        <label>1</label>
    </ligand>
</feature>
<evidence type="ECO:0000256" key="10">
    <source>
        <dbReference type="SAM" id="MobiDB-lite"/>
    </source>
</evidence>
<reference evidence="13" key="1">
    <citation type="submission" date="2025-08" db="UniProtKB">
        <authorList>
            <consortium name="RefSeq"/>
        </authorList>
    </citation>
    <scope>IDENTIFICATION</scope>
    <source>
        <tissue evidence="13">Blood</tissue>
    </source>
</reference>
<dbReference type="Proteomes" id="UP000515131">
    <property type="component" value="Unplaced"/>
</dbReference>
<dbReference type="GO" id="GO:0008270">
    <property type="term" value="F:zinc ion binding"/>
    <property type="evidence" value="ECO:0007669"/>
    <property type="project" value="InterPro"/>
</dbReference>
<keyword evidence="3 8" id="KW-0479">Metal-binding</keyword>
<feature type="compositionally biased region" description="Pro residues" evidence="10">
    <location>
        <begin position="269"/>
        <end position="286"/>
    </location>
</feature>
<dbReference type="InterPro" id="IPR001818">
    <property type="entry name" value="Pept_M10_metallopeptidase"/>
</dbReference>
<evidence type="ECO:0000256" key="7">
    <source>
        <dbReference type="PIRSR" id="PIRSR621190-1"/>
    </source>
</evidence>
<feature type="binding site" description="in inhibited form" evidence="8">
    <location>
        <position position="61"/>
    </location>
    <ligand>
        <name>Zn(2+)</name>
        <dbReference type="ChEBI" id="CHEBI:29105"/>
        <label>2</label>
        <note>catalytic</note>
    </ligand>
</feature>
<dbReference type="KEGG" id="pcoo:112853183"/>
<keyword evidence="2" id="KW-0645">Protease</keyword>
<evidence type="ECO:0000259" key="11">
    <source>
        <dbReference type="SMART" id="SM00235"/>
    </source>
</evidence>
<dbReference type="InterPro" id="IPR006026">
    <property type="entry name" value="Peptidase_Metallo"/>
</dbReference>
<feature type="binding site" evidence="8">
    <location>
        <position position="298"/>
    </location>
    <ligand>
        <name>Ca(2+)</name>
        <dbReference type="ChEBI" id="CHEBI:29108"/>
        <label>5</label>
    </ligand>
</feature>
<feature type="binding site" evidence="8">
    <location>
        <position position="161"/>
    </location>
    <ligand>
        <name>Ca(2+)</name>
        <dbReference type="ChEBI" id="CHEBI:29108"/>
        <label>3</label>
    </ligand>
</feature>
<feature type="binding site" evidence="8">
    <location>
        <position position="187"/>
    </location>
    <ligand>
        <name>Ca(2+)</name>
        <dbReference type="ChEBI" id="CHEBI:29108"/>
        <label>3</label>
    </ligand>
</feature>
<dbReference type="PANTHER" id="PTHR10201:SF142">
    <property type="entry name" value="MATRIX METALLOPROTEINASE-25"/>
    <property type="match status" value="1"/>
</dbReference>
<sequence length="345" mass="37757">MLVPIRRAAFQVGKVTAVNKQLPPCSLKVAARGHETGRVRTPSSCGLEDPVTMATMHRPRCSLPDVLGAAELVRRRRRRRRYALSGSVWKKRTLTWRVHSFPQSSALSQEMVRTLLHHALTTWGVESGLKFQEVGFQSPTEPDIVIDFARAYHQDSYPFDGQGGTLAHAFFPGEHSISGDTHFDDEEIWTYGSKDGEGTDLFAVAVHEFGHALGLGHSSAPDSIMRPFYQGPVGDPHKYRLSQDDREGLQQLYGKVPQTPYDKPTRKPLAPPPPPPALPPDSPSLPTPDRCEGNFDAIANIRGETFFFKVLPGAEAAGCCPSVQGPRSGQADQSEGNSQVSSANP</sequence>
<feature type="compositionally biased region" description="Polar residues" evidence="10">
    <location>
        <begin position="325"/>
        <end position="345"/>
    </location>
</feature>
<evidence type="ECO:0000313" key="12">
    <source>
        <dbReference type="Proteomes" id="UP000515131"/>
    </source>
</evidence>
<feature type="binding site" evidence="8">
    <location>
        <position position="187"/>
    </location>
    <ligand>
        <name>Ca(2+)</name>
        <dbReference type="ChEBI" id="CHEBI:29108"/>
        <label>1</label>
    </ligand>
</feature>
<evidence type="ECO:0000256" key="3">
    <source>
        <dbReference type="ARBA" id="ARBA00022723"/>
    </source>
</evidence>
<keyword evidence="13" id="KW-0482">Metalloprotease</keyword>
<dbReference type="SUPFAM" id="SSF50923">
    <property type="entry name" value="Hemopexin-like domain"/>
    <property type="match status" value="1"/>
</dbReference>
<feature type="binding site" evidence="8">
    <location>
        <position position="180"/>
    </location>
    <ligand>
        <name>Ca(2+)</name>
        <dbReference type="ChEBI" id="CHEBI:29108"/>
        <label>2</label>
    </ligand>
</feature>
<feature type="domain" description="Peptidase metallopeptidase" evidence="11">
    <location>
        <begin position="85"/>
        <end position="255"/>
    </location>
</feature>
<dbReference type="GO" id="GO:0030574">
    <property type="term" value="P:collagen catabolic process"/>
    <property type="evidence" value="ECO:0007669"/>
    <property type="project" value="TreeGrafter"/>
</dbReference>
<comment type="similarity">
    <text evidence="1">Belongs to the peptidase M10A family.</text>
</comment>
<comment type="cofactor">
    <cofactor evidence="8">
        <name>Ca(2+)</name>
        <dbReference type="ChEBI" id="CHEBI:29108"/>
    </cofactor>
    <text evidence="8">Can bind about 5 Ca(2+) ions per subunit.</text>
</comment>
<dbReference type="GO" id="GO:0006508">
    <property type="term" value="P:proteolysis"/>
    <property type="evidence" value="ECO:0007669"/>
    <property type="project" value="UniProtKB-KW"/>
</dbReference>
<feature type="binding site" evidence="8">
    <location>
        <position position="184"/>
    </location>
    <ligand>
        <name>Ca(2+)</name>
        <dbReference type="ChEBI" id="CHEBI:29108"/>
        <label>3</label>
    </ligand>
</feature>
<dbReference type="Pfam" id="PF00413">
    <property type="entry name" value="Peptidase_M10"/>
    <property type="match status" value="1"/>
</dbReference>
<gene>
    <name evidence="13" type="primary">MMP25</name>
</gene>
<feature type="binding site" evidence="8">
    <location>
        <position position="160"/>
    </location>
    <ligand>
        <name>Ca(2+)</name>
        <dbReference type="ChEBI" id="CHEBI:29108"/>
        <label>3</label>
    </ligand>
</feature>
<dbReference type="GO" id="GO:0005886">
    <property type="term" value="C:plasma membrane"/>
    <property type="evidence" value="ECO:0007669"/>
    <property type="project" value="TreeGrafter"/>
</dbReference>
<feature type="binding site" evidence="8">
    <location>
        <position position="168"/>
    </location>
    <ligand>
        <name>Zn(2+)</name>
        <dbReference type="ChEBI" id="CHEBI:29105"/>
        <label>1</label>
    </ligand>
</feature>
<name>A0A6P6H9V9_PUMCO</name>
<evidence type="ECO:0000256" key="9">
    <source>
        <dbReference type="PIRSR" id="PIRSR621190-5"/>
    </source>
</evidence>
<feature type="binding site" evidence="8">
    <location>
        <position position="296"/>
    </location>
    <ligand>
        <name>Ca(2+)</name>
        <dbReference type="ChEBI" id="CHEBI:29108"/>
        <label>4</label>
    </ligand>
</feature>
<feature type="region of interest" description="Disordered" evidence="10">
    <location>
        <begin position="255"/>
        <end position="293"/>
    </location>
</feature>
<proteinExistence type="inferred from homology"/>
<dbReference type="Gene3D" id="3.40.390.10">
    <property type="entry name" value="Collagenase (Catalytic Domain)"/>
    <property type="match status" value="1"/>
</dbReference>
<evidence type="ECO:0000256" key="4">
    <source>
        <dbReference type="ARBA" id="ARBA00022801"/>
    </source>
</evidence>
<dbReference type="GO" id="GO:0004222">
    <property type="term" value="F:metalloendopeptidase activity"/>
    <property type="evidence" value="ECO:0007669"/>
    <property type="project" value="InterPro"/>
</dbReference>
<dbReference type="InterPro" id="IPR024079">
    <property type="entry name" value="MetalloPept_cat_dom_sf"/>
</dbReference>
<dbReference type="PRINTS" id="PR00138">
    <property type="entry name" value="MATRIXIN"/>
</dbReference>
<dbReference type="CTD" id="64386"/>
<dbReference type="SUPFAM" id="SSF55486">
    <property type="entry name" value="Metalloproteases ('zincins'), catalytic domain"/>
    <property type="match status" value="1"/>
</dbReference>
<keyword evidence="12" id="KW-1185">Reference proteome</keyword>
<dbReference type="GO" id="GO:0030198">
    <property type="term" value="P:extracellular matrix organization"/>
    <property type="evidence" value="ECO:0007669"/>
    <property type="project" value="TreeGrafter"/>
</dbReference>
<keyword evidence="6" id="KW-0865">Zymogen</keyword>
<dbReference type="PANTHER" id="PTHR10201">
    <property type="entry name" value="MATRIX METALLOPROTEINASE"/>
    <property type="match status" value="1"/>
</dbReference>
<evidence type="ECO:0000256" key="2">
    <source>
        <dbReference type="ARBA" id="ARBA00022670"/>
    </source>
</evidence>
<feature type="short sequence motif" description="Cysteine switch" evidence="9">
    <location>
        <begin position="59"/>
        <end position="66"/>
    </location>
</feature>